<reference evidence="12 13" key="1">
    <citation type="submission" date="2020-08" db="EMBL/GenBank/DDBJ databases">
        <title>Sequencing the genomes of 1000 actinobacteria strains.</title>
        <authorList>
            <person name="Klenk H.-P."/>
        </authorList>
    </citation>
    <scope>NUCLEOTIDE SEQUENCE [LARGE SCALE GENOMIC DNA]</scope>
    <source>
        <strain evidence="12 13">DSM 23974</strain>
    </source>
</reference>
<evidence type="ECO:0000313" key="12">
    <source>
        <dbReference type="EMBL" id="MBB4735019.1"/>
    </source>
</evidence>
<name>A0A7W7M2Q7_9MICC</name>
<evidence type="ECO:0000256" key="1">
    <source>
        <dbReference type="ARBA" id="ARBA00000109"/>
    </source>
</evidence>
<dbReference type="CDD" id="cd10845">
    <property type="entry name" value="DSRM_RNAse_III_family"/>
    <property type="match status" value="1"/>
</dbReference>
<dbReference type="SMART" id="SM00535">
    <property type="entry name" value="RIBOc"/>
    <property type="match status" value="1"/>
</dbReference>
<gene>
    <name evidence="9" type="primary">rnc</name>
    <name evidence="12" type="ORF">HDA30_000527</name>
</gene>
<dbReference type="InterPro" id="IPR036389">
    <property type="entry name" value="RNase_III_sf"/>
</dbReference>
<keyword evidence="9" id="KW-0699">rRNA-binding</keyword>
<dbReference type="PANTHER" id="PTHR11207:SF0">
    <property type="entry name" value="RIBONUCLEASE 3"/>
    <property type="match status" value="1"/>
</dbReference>
<dbReference type="Gene3D" id="1.10.1520.10">
    <property type="entry name" value="Ribonuclease III domain"/>
    <property type="match status" value="1"/>
</dbReference>
<feature type="binding site" evidence="9">
    <location>
        <position position="53"/>
    </location>
    <ligand>
        <name>Mg(2+)</name>
        <dbReference type="ChEBI" id="CHEBI:18420"/>
    </ligand>
</feature>
<dbReference type="GO" id="GO:0004525">
    <property type="term" value="F:ribonuclease III activity"/>
    <property type="evidence" value="ECO:0007669"/>
    <property type="project" value="UniProtKB-UniRule"/>
</dbReference>
<organism evidence="12 13">
    <name type="scientific">Micrococcus cohnii</name>
    <dbReference type="NCBI Taxonomy" id="993416"/>
    <lineage>
        <taxon>Bacteria</taxon>
        <taxon>Bacillati</taxon>
        <taxon>Actinomycetota</taxon>
        <taxon>Actinomycetes</taxon>
        <taxon>Micrococcales</taxon>
        <taxon>Micrococcaceae</taxon>
        <taxon>Micrococcus</taxon>
    </lineage>
</organism>
<dbReference type="InterPro" id="IPR014720">
    <property type="entry name" value="dsRBD_dom"/>
</dbReference>
<dbReference type="EMBL" id="JACHNA010000001">
    <property type="protein sequence ID" value="MBB4735019.1"/>
    <property type="molecule type" value="Genomic_DNA"/>
</dbReference>
<dbReference type="Gene3D" id="3.30.160.20">
    <property type="match status" value="1"/>
</dbReference>
<keyword evidence="3 9" id="KW-0698">rRNA processing</keyword>
<dbReference type="PROSITE" id="PS00517">
    <property type="entry name" value="RNASE_3_1"/>
    <property type="match status" value="1"/>
</dbReference>
<comment type="catalytic activity">
    <reaction evidence="1 9">
        <text>Endonucleolytic cleavage to 5'-phosphomonoester.</text>
        <dbReference type="EC" id="3.1.26.3"/>
    </reaction>
</comment>
<dbReference type="PROSITE" id="PS50142">
    <property type="entry name" value="RNASE_3_2"/>
    <property type="match status" value="1"/>
</dbReference>
<dbReference type="InterPro" id="IPR000999">
    <property type="entry name" value="RNase_III_dom"/>
</dbReference>
<evidence type="ECO:0000256" key="4">
    <source>
        <dbReference type="ARBA" id="ARBA00022664"/>
    </source>
</evidence>
<keyword evidence="6 9" id="KW-0255">Endonuclease</keyword>
<dbReference type="SUPFAM" id="SSF69065">
    <property type="entry name" value="RNase III domain-like"/>
    <property type="match status" value="1"/>
</dbReference>
<dbReference type="InterPro" id="IPR011907">
    <property type="entry name" value="RNase_III"/>
</dbReference>
<comment type="subunit">
    <text evidence="9">Homodimer.</text>
</comment>
<dbReference type="Pfam" id="PF00035">
    <property type="entry name" value="dsrm"/>
    <property type="match status" value="1"/>
</dbReference>
<keyword evidence="9" id="KW-0479">Metal-binding</keyword>
<feature type="binding site" evidence="9">
    <location>
        <position position="129"/>
    </location>
    <ligand>
        <name>Mg(2+)</name>
        <dbReference type="ChEBI" id="CHEBI:18420"/>
    </ligand>
</feature>
<dbReference type="NCBIfam" id="TIGR02191">
    <property type="entry name" value="RNaseIII"/>
    <property type="match status" value="1"/>
</dbReference>
<dbReference type="GO" id="GO:0019843">
    <property type="term" value="F:rRNA binding"/>
    <property type="evidence" value="ECO:0007669"/>
    <property type="project" value="UniProtKB-KW"/>
</dbReference>
<dbReference type="GO" id="GO:0005737">
    <property type="term" value="C:cytoplasm"/>
    <property type="evidence" value="ECO:0007669"/>
    <property type="project" value="UniProtKB-SubCell"/>
</dbReference>
<sequence>MATTRRGAAPAPEPAELFERLGVHITSETLERALTHRSYAYEHGGLPTNERLEFLGDAVLGFVVTDHLFKVFPHLAEGDLARRRASIVSTHALAKVSRGLGVGAHLRLGEGETRTGGADKDSILADAFEALLGAVYVDHGAVAASALVHRHIVPLLEDPEIARQGTDWKTVVSEAASKHALGEVRYEITGQGPAHAPRFEAVCHVGARRYASAVASSKKQAERDAAAESWPLIEAELPNASA</sequence>
<comment type="subcellular location">
    <subcellularLocation>
        <location evidence="9">Cytoplasm</location>
    </subcellularLocation>
</comment>
<comment type="function">
    <text evidence="9">Digests double-stranded RNA. Involved in the processing of primary rRNA transcript to yield the immediate precursors to the large and small rRNAs (23S and 16S). Processes some mRNAs, and tRNAs when they are encoded in the rRNA operon. Processes pre-crRNA and tracrRNA of type II CRISPR loci if present in the organism.</text>
</comment>
<comment type="caution">
    <text evidence="12">The sequence shown here is derived from an EMBL/GenBank/DDBJ whole genome shotgun (WGS) entry which is preliminary data.</text>
</comment>
<dbReference type="AlphaFoldDB" id="A0A7W7M2Q7"/>
<dbReference type="GO" id="GO:0006364">
    <property type="term" value="P:rRNA processing"/>
    <property type="evidence" value="ECO:0007669"/>
    <property type="project" value="UniProtKB-UniRule"/>
</dbReference>
<dbReference type="EC" id="3.1.26.3" evidence="9"/>
<keyword evidence="5 9" id="KW-0540">Nuclease</keyword>
<evidence type="ECO:0000256" key="5">
    <source>
        <dbReference type="ARBA" id="ARBA00022722"/>
    </source>
</evidence>
<dbReference type="FunFam" id="1.10.1520.10:FF:000001">
    <property type="entry name" value="Ribonuclease 3"/>
    <property type="match status" value="1"/>
</dbReference>
<dbReference type="GO" id="GO:0006397">
    <property type="term" value="P:mRNA processing"/>
    <property type="evidence" value="ECO:0007669"/>
    <property type="project" value="UniProtKB-UniRule"/>
</dbReference>
<evidence type="ECO:0000259" key="11">
    <source>
        <dbReference type="PROSITE" id="PS50142"/>
    </source>
</evidence>
<feature type="active site" evidence="9">
    <location>
        <position position="129"/>
    </location>
</feature>
<dbReference type="RefSeq" id="WP_343059279.1">
    <property type="nucleotide sequence ID" value="NZ_JACHNA010000001.1"/>
</dbReference>
<dbReference type="CDD" id="cd00593">
    <property type="entry name" value="RIBOc"/>
    <property type="match status" value="1"/>
</dbReference>
<dbReference type="PROSITE" id="PS50137">
    <property type="entry name" value="DS_RBD"/>
    <property type="match status" value="1"/>
</dbReference>
<dbReference type="GO" id="GO:0008033">
    <property type="term" value="P:tRNA processing"/>
    <property type="evidence" value="ECO:0007669"/>
    <property type="project" value="UniProtKB-KW"/>
</dbReference>
<dbReference type="SMART" id="SM00358">
    <property type="entry name" value="DSRM"/>
    <property type="match status" value="1"/>
</dbReference>
<dbReference type="GO" id="GO:0046872">
    <property type="term" value="F:metal ion binding"/>
    <property type="evidence" value="ECO:0007669"/>
    <property type="project" value="UniProtKB-KW"/>
</dbReference>
<dbReference type="GO" id="GO:0003725">
    <property type="term" value="F:double-stranded RNA binding"/>
    <property type="evidence" value="ECO:0007669"/>
    <property type="project" value="TreeGrafter"/>
</dbReference>
<keyword evidence="9" id="KW-0819">tRNA processing</keyword>
<evidence type="ECO:0000256" key="3">
    <source>
        <dbReference type="ARBA" id="ARBA00022552"/>
    </source>
</evidence>
<keyword evidence="13" id="KW-1185">Reference proteome</keyword>
<accession>A0A7W7M2Q7</accession>
<dbReference type="Proteomes" id="UP000540191">
    <property type="component" value="Unassembled WGS sequence"/>
</dbReference>
<dbReference type="PANTHER" id="PTHR11207">
    <property type="entry name" value="RIBONUCLEASE III"/>
    <property type="match status" value="1"/>
</dbReference>
<feature type="domain" description="DRBM" evidence="10">
    <location>
        <begin position="167"/>
        <end position="235"/>
    </location>
</feature>
<keyword evidence="7 9" id="KW-0378">Hydrolase</keyword>
<dbReference type="GO" id="GO:0010468">
    <property type="term" value="P:regulation of gene expression"/>
    <property type="evidence" value="ECO:0007669"/>
    <property type="project" value="TreeGrafter"/>
</dbReference>
<evidence type="ECO:0000256" key="2">
    <source>
        <dbReference type="ARBA" id="ARBA00010183"/>
    </source>
</evidence>
<comment type="cofactor">
    <cofactor evidence="9">
        <name>Mg(2+)</name>
        <dbReference type="ChEBI" id="CHEBI:18420"/>
    </cofactor>
</comment>
<feature type="domain" description="RNase III" evidence="11">
    <location>
        <begin position="14"/>
        <end position="140"/>
    </location>
</feature>
<keyword evidence="9" id="KW-0963">Cytoplasm</keyword>
<comment type="similarity">
    <text evidence="2">Belongs to the ribonuclease III family.</text>
</comment>
<dbReference type="HAMAP" id="MF_00104">
    <property type="entry name" value="RNase_III"/>
    <property type="match status" value="1"/>
</dbReference>
<keyword evidence="9" id="KW-0460">Magnesium</keyword>
<evidence type="ECO:0000259" key="10">
    <source>
        <dbReference type="PROSITE" id="PS50137"/>
    </source>
</evidence>
<dbReference type="Pfam" id="PF14622">
    <property type="entry name" value="Ribonucleas_3_3"/>
    <property type="match status" value="1"/>
</dbReference>
<feature type="active site" evidence="9">
    <location>
        <position position="57"/>
    </location>
</feature>
<evidence type="ECO:0000256" key="7">
    <source>
        <dbReference type="ARBA" id="ARBA00022801"/>
    </source>
</evidence>
<proteinExistence type="inferred from homology"/>
<protein>
    <recommendedName>
        <fullName evidence="9">Ribonuclease 3</fullName>
        <ecNumber evidence="9">3.1.26.3</ecNumber>
    </recommendedName>
    <alternativeName>
        <fullName evidence="9">Ribonuclease III</fullName>
        <shortName evidence="9">RNase III</shortName>
    </alternativeName>
</protein>
<evidence type="ECO:0000256" key="9">
    <source>
        <dbReference type="HAMAP-Rule" id="MF_00104"/>
    </source>
</evidence>
<feature type="binding site" evidence="9">
    <location>
        <position position="126"/>
    </location>
    <ligand>
        <name>Mg(2+)</name>
        <dbReference type="ChEBI" id="CHEBI:18420"/>
    </ligand>
</feature>
<keyword evidence="8 9" id="KW-0694">RNA-binding</keyword>
<dbReference type="SUPFAM" id="SSF54768">
    <property type="entry name" value="dsRNA-binding domain-like"/>
    <property type="match status" value="1"/>
</dbReference>
<keyword evidence="4 9" id="KW-0507">mRNA processing</keyword>
<evidence type="ECO:0000256" key="8">
    <source>
        <dbReference type="ARBA" id="ARBA00022884"/>
    </source>
</evidence>
<evidence type="ECO:0000313" key="13">
    <source>
        <dbReference type="Proteomes" id="UP000540191"/>
    </source>
</evidence>
<evidence type="ECO:0000256" key="6">
    <source>
        <dbReference type="ARBA" id="ARBA00022759"/>
    </source>
</evidence>